<evidence type="ECO:0000313" key="2">
    <source>
        <dbReference type="Proteomes" id="UP000069697"/>
    </source>
</evidence>
<sequence>MLRRRNRNALLKKIGFIAIILILLWLIGRTIPYLFRADTPDEAAAVAEEFYKYEQTGDFGSSWELFHPLMKERFPKSAYVQNRAHIFMQHFGVDTFELEMEKPEREFDVTVVDGVKPFSEAYKIRVTQKYSGTFGQFDIVQTCYLVEDGDEWTLLWYYPNEKNEGASQDNNSE</sequence>
<dbReference type="RefSeq" id="WP_062833053.1">
    <property type="nucleotide sequence ID" value="NZ_BCNV01000001.1"/>
</dbReference>
<evidence type="ECO:0000313" key="1">
    <source>
        <dbReference type="EMBL" id="GAS80111.1"/>
    </source>
</evidence>
<dbReference type="Proteomes" id="UP000069697">
    <property type="component" value="Unassembled WGS sequence"/>
</dbReference>
<reference evidence="1 2" key="1">
    <citation type="journal article" date="2016" name="Genome Announc.">
        <title>Draft Genome Sequence of Paenibacillus amylolyticus Heshi-A3, Isolated from Fermented Rice Bran in a Japanese Fermented Seafood Dish.</title>
        <authorList>
            <person name="Akuzawa S."/>
            <person name="Nagaoka J."/>
            <person name="Kanekatsu M."/>
            <person name="Kubota E."/>
            <person name="Ohtake R."/>
            <person name="Suzuki T."/>
            <person name="Kanesaki Y."/>
        </authorList>
    </citation>
    <scope>NUCLEOTIDE SEQUENCE [LARGE SCALE GENOMIC DNA]</scope>
    <source>
        <strain evidence="1 2">Heshi-A3</strain>
    </source>
</reference>
<evidence type="ECO:0008006" key="3">
    <source>
        <dbReference type="Google" id="ProtNLM"/>
    </source>
</evidence>
<dbReference type="InterPro" id="IPR032710">
    <property type="entry name" value="NTF2-like_dom_sf"/>
</dbReference>
<proteinExistence type="predicted"/>
<comment type="caution">
    <text evidence="1">The sequence shown here is derived from an EMBL/GenBank/DDBJ whole genome shotgun (WGS) entry which is preliminary data.</text>
</comment>
<gene>
    <name evidence="1" type="ORF">PAHA3_0175</name>
</gene>
<name>A0A100VHV4_PAEAM</name>
<dbReference type="EMBL" id="BCNV01000001">
    <property type="protein sequence ID" value="GAS80111.1"/>
    <property type="molecule type" value="Genomic_DNA"/>
</dbReference>
<organism evidence="1 2">
    <name type="scientific">Paenibacillus amylolyticus</name>
    <dbReference type="NCBI Taxonomy" id="1451"/>
    <lineage>
        <taxon>Bacteria</taxon>
        <taxon>Bacillati</taxon>
        <taxon>Bacillota</taxon>
        <taxon>Bacilli</taxon>
        <taxon>Bacillales</taxon>
        <taxon>Paenibacillaceae</taxon>
        <taxon>Paenibacillus</taxon>
    </lineage>
</organism>
<reference evidence="2" key="2">
    <citation type="submission" date="2016-01" db="EMBL/GenBank/DDBJ databases">
        <title>Draft Genome Sequence of Paenibacillus amylolyticus Heshi-A3 that Was Isolated from Fermented Rice Bran with Aging Salted Mackerel, Which Was Named Heshiko as Traditional Fermented Seafood in Japan.</title>
        <authorList>
            <person name="Akuzawa S."/>
            <person name="Nakagawa J."/>
            <person name="Kanekatsu T."/>
            <person name="Kubota E."/>
            <person name="Ohtake R."/>
            <person name="Suzuki T."/>
            <person name="Kanesaki Y."/>
        </authorList>
    </citation>
    <scope>NUCLEOTIDE SEQUENCE [LARGE SCALE GENOMIC DNA]</scope>
    <source>
        <strain evidence="2">Heshi-A3</strain>
    </source>
</reference>
<dbReference type="AlphaFoldDB" id="A0A100VHV4"/>
<accession>A0A100VHV4</accession>
<dbReference type="SUPFAM" id="SSF54427">
    <property type="entry name" value="NTF2-like"/>
    <property type="match status" value="1"/>
</dbReference>
<protein>
    <recommendedName>
        <fullName evidence="3">DUF4878 domain-containing protein</fullName>
    </recommendedName>
</protein>